<dbReference type="CDD" id="cd14014">
    <property type="entry name" value="STKc_PknB_like"/>
    <property type="match status" value="1"/>
</dbReference>
<feature type="compositionally biased region" description="Low complexity" evidence="10">
    <location>
        <begin position="650"/>
        <end position="678"/>
    </location>
</feature>
<feature type="domain" description="PASTA" evidence="13">
    <location>
        <begin position="345"/>
        <end position="411"/>
    </location>
</feature>
<name>C0EFK0_9FIRM</name>
<dbReference type="HOGENOM" id="CLU_000288_135_2_9"/>
<comment type="caution">
    <text evidence="14">The sequence shown here is derived from an EMBL/GenBank/DDBJ whole genome shotgun (WGS) entry which is preliminary data.</text>
</comment>
<dbReference type="SMART" id="SM00740">
    <property type="entry name" value="PASTA"/>
    <property type="match status" value="3"/>
</dbReference>
<evidence type="ECO:0000256" key="3">
    <source>
        <dbReference type="ARBA" id="ARBA00022679"/>
    </source>
</evidence>
<dbReference type="Proteomes" id="UP000003340">
    <property type="component" value="Unassembled WGS sequence"/>
</dbReference>
<dbReference type="Pfam" id="PF00069">
    <property type="entry name" value="Pkinase"/>
    <property type="match status" value="1"/>
</dbReference>
<dbReference type="STRING" id="537013.CLOSTMETH_02642"/>
<feature type="binding site" evidence="9">
    <location>
        <position position="42"/>
    </location>
    <ligand>
        <name>ATP</name>
        <dbReference type="ChEBI" id="CHEBI:30616"/>
    </ligand>
</feature>
<dbReference type="Pfam" id="PF03793">
    <property type="entry name" value="PASTA"/>
    <property type="match status" value="3"/>
</dbReference>
<evidence type="ECO:0000313" key="14">
    <source>
        <dbReference type="EMBL" id="EEG29629.1"/>
    </source>
</evidence>
<evidence type="ECO:0000313" key="15">
    <source>
        <dbReference type="Proteomes" id="UP000003340"/>
    </source>
</evidence>
<evidence type="ECO:0000259" key="13">
    <source>
        <dbReference type="PROSITE" id="PS51178"/>
    </source>
</evidence>
<dbReference type="EMBL" id="ACEC01000093">
    <property type="protein sequence ID" value="EEG29629.1"/>
    <property type="molecule type" value="Genomic_DNA"/>
</dbReference>
<keyword evidence="15" id="KW-1185">Reference proteome</keyword>
<reference evidence="14 15" key="1">
    <citation type="submission" date="2009-01" db="EMBL/GenBank/DDBJ databases">
        <authorList>
            <person name="Fulton L."/>
            <person name="Clifton S."/>
            <person name="Fulton B."/>
            <person name="Xu J."/>
            <person name="Minx P."/>
            <person name="Pepin K.H."/>
            <person name="Johnson M."/>
            <person name="Bhonagiri V."/>
            <person name="Nash W.E."/>
            <person name="Mardis E.R."/>
            <person name="Wilson R.K."/>
        </authorList>
    </citation>
    <scope>NUCLEOTIDE SEQUENCE [LARGE SCALE GENOMIC DNA]</scope>
    <source>
        <strain evidence="14 15">DSM 5476</strain>
    </source>
</reference>
<comment type="catalytic activity">
    <reaction evidence="8">
        <text>L-seryl-[protein] + ATP = O-phospho-L-seryl-[protein] + ADP + H(+)</text>
        <dbReference type="Rhea" id="RHEA:17989"/>
        <dbReference type="Rhea" id="RHEA-COMP:9863"/>
        <dbReference type="Rhea" id="RHEA-COMP:11604"/>
        <dbReference type="ChEBI" id="CHEBI:15378"/>
        <dbReference type="ChEBI" id="CHEBI:29999"/>
        <dbReference type="ChEBI" id="CHEBI:30616"/>
        <dbReference type="ChEBI" id="CHEBI:83421"/>
        <dbReference type="ChEBI" id="CHEBI:456216"/>
        <dbReference type="EC" id="2.7.11.1"/>
    </reaction>
</comment>
<accession>C0EFK0</accession>
<dbReference type="eggNOG" id="COG0515">
    <property type="taxonomic scope" value="Bacteria"/>
</dbReference>
<dbReference type="InterPro" id="IPR011009">
    <property type="entry name" value="Kinase-like_dom_sf"/>
</dbReference>
<evidence type="ECO:0000256" key="7">
    <source>
        <dbReference type="ARBA" id="ARBA00047899"/>
    </source>
</evidence>
<feature type="domain" description="Protein kinase" evidence="12">
    <location>
        <begin position="13"/>
        <end position="278"/>
    </location>
</feature>
<evidence type="ECO:0000256" key="9">
    <source>
        <dbReference type="PROSITE-ProRule" id="PRU10141"/>
    </source>
</evidence>
<comment type="catalytic activity">
    <reaction evidence="7">
        <text>L-threonyl-[protein] + ATP = O-phospho-L-threonyl-[protein] + ADP + H(+)</text>
        <dbReference type="Rhea" id="RHEA:46608"/>
        <dbReference type="Rhea" id="RHEA-COMP:11060"/>
        <dbReference type="Rhea" id="RHEA-COMP:11605"/>
        <dbReference type="ChEBI" id="CHEBI:15378"/>
        <dbReference type="ChEBI" id="CHEBI:30013"/>
        <dbReference type="ChEBI" id="CHEBI:30616"/>
        <dbReference type="ChEBI" id="CHEBI:61977"/>
        <dbReference type="ChEBI" id="CHEBI:456216"/>
        <dbReference type="EC" id="2.7.11.1"/>
    </reaction>
</comment>
<feature type="region of interest" description="Disordered" evidence="10">
    <location>
        <begin position="629"/>
        <end position="678"/>
    </location>
</feature>
<evidence type="ECO:0000256" key="10">
    <source>
        <dbReference type="SAM" id="MobiDB-lite"/>
    </source>
</evidence>
<organism evidence="14 15">
    <name type="scientific">[Clostridium] methylpentosum DSM 5476</name>
    <dbReference type="NCBI Taxonomy" id="537013"/>
    <lineage>
        <taxon>Bacteria</taxon>
        <taxon>Bacillati</taxon>
        <taxon>Bacillota</taxon>
        <taxon>Clostridia</taxon>
        <taxon>Eubacteriales</taxon>
        <taxon>Oscillospiraceae</taxon>
        <taxon>Oscillospiraceae incertae sedis</taxon>
    </lineage>
</organism>
<feature type="compositionally biased region" description="Basic and acidic residues" evidence="10">
    <location>
        <begin position="638"/>
        <end position="649"/>
    </location>
</feature>
<reference evidence="14 15" key="2">
    <citation type="submission" date="2009-02" db="EMBL/GenBank/DDBJ databases">
        <title>Draft genome sequence of Clostridium methylpentosum (DSM 5476).</title>
        <authorList>
            <person name="Sudarsanam P."/>
            <person name="Ley R."/>
            <person name="Guruge J."/>
            <person name="Turnbaugh P.J."/>
            <person name="Mahowald M."/>
            <person name="Liep D."/>
            <person name="Gordon J."/>
        </authorList>
    </citation>
    <scope>NUCLEOTIDE SEQUENCE [LARGE SCALE GENOMIC DNA]</scope>
    <source>
        <strain evidence="14 15">DSM 5476</strain>
    </source>
</reference>
<dbReference type="NCBIfam" id="NF033483">
    <property type="entry name" value="PknB_PASTA_kin"/>
    <property type="match status" value="1"/>
</dbReference>
<proteinExistence type="predicted"/>
<feature type="domain" description="PASTA" evidence="13">
    <location>
        <begin position="481"/>
        <end position="546"/>
    </location>
</feature>
<dbReference type="Gene3D" id="3.30.200.20">
    <property type="entry name" value="Phosphorylase Kinase, domain 1"/>
    <property type="match status" value="1"/>
</dbReference>
<dbReference type="SMART" id="SM00220">
    <property type="entry name" value="S_TKc"/>
    <property type="match status" value="1"/>
</dbReference>
<dbReference type="GO" id="GO:0004674">
    <property type="term" value="F:protein serine/threonine kinase activity"/>
    <property type="evidence" value="ECO:0007669"/>
    <property type="project" value="UniProtKB-KW"/>
</dbReference>
<dbReference type="InterPro" id="IPR017441">
    <property type="entry name" value="Protein_kinase_ATP_BS"/>
</dbReference>
<evidence type="ECO:0000256" key="2">
    <source>
        <dbReference type="ARBA" id="ARBA00022527"/>
    </source>
</evidence>
<dbReference type="PROSITE" id="PS51178">
    <property type="entry name" value="PASTA"/>
    <property type="match status" value="3"/>
</dbReference>
<keyword evidence="2" id="KW-0723">Serine/threonine-protein kinase</keyword>
<keyword evidence="11" id="KW-1133">Transmembrane helix</keyword>
<evidence type="ECO:0000256" key="5">
    <source>
        <dbReference type="ARBA" id="ARBA00022777"/>
    </source>
</evidence>
<keyword evidence="4 9" id="KW-0547">Nucleotide-binding</keyword>
<keyword evidence="5 14" id="KW-0418">Kinase</keyword>
<dbReference type="PROSITE" id="PS00108">
    <property type="entry name" value="PROTEIN_KINASE_ST"/>
    <property type="match status" value="1"/>
</dbReference>
<keyword evidence="6 9" id="KW-0067">ATP-binding</keyword>
<evidence type="ECO:0000256" key="6">
    <source>
        <dbReference type="ARBA" id="ARBA00022840"/>
    </source>
</evidence>
<keyword evidence="11" id="KW-0812">Transmembrane</keyword>
<dbReference type="InterPro" id="IPR000719">
    <property type="entry name" value="Prot_kinase_dom"/>
</dbReference>
<keyword evidence="11" id="KW-0472">Membrane</keyword>
<feature type="domain" description="PASTA" evidence="13">
    <location>
        <begin position="412"/>
        <end position="479"/>
    </location>
</feature>
<dbReference type="EC" id="2.7.11.1" evidence="1"/>
<dbReference type="CDD" id="cd06577">
    <property type="entry name" value="PASTA_pknB"/>
    <property type="match status" value="3"/>
</dbReference>
<dbReference type="PROSITE" id="PS50011">
    <property type="entry name" value="PROTEIN_KINASE_DOM"/>
    <property type="match status" value="1"/>
</dbReference>
<keyword evidence="3" id="KW-0808">Transferase</keyword>
<dbReference type="PROSITE" id="PS00107">
    <property type="entry name" value="PROTEIN_KINASE_ATP"/>
    <property type="match status" value="1"/>
</dbReference>
<protein>
    <recommendedName>
        <fullName evidence="1">non-specific serine/threonine protein kinase</fullName>
        <ecNumber evidence="1">2.7.11.1</ecNumber>
    </recommendedName>
</protein>
<dbReference type="FunFam" id="1.10.510.10:FF:000021">
    <property type="entry name" value="Serine/threonine protein kinase"/>
    <property type="match status" value="1"/>
</dbReference>
<evidence type="ECO:0000259" key="12">
    <source>
        <dbReference type="PROSITE" id="PS50011"/>
    </source>
</evidence>
<dbReference type="Gene3D" id="3.30.10.20">
    <property type="match status" value="3"/>
</dbReference>
<dbReference type="Gene3D" id="1.10.510.10">
    <property type="entry name" value="Transferase(Phosphotransferase) domain 1"/>
    <property type="match status" value="1"/>
</dbReference>
<evidence type="ECO:0000256" key="11">
    <source>
        <dbReference type="SAM" id="Phobius"/>
    </source>
</evidence>
<dbReference type="GO" id="GO:0005524">
    <property type="term" value="F:ATP binding"/>
    <property type="evidence" value="ECO:0007669"/>
    <property type="project" value="UniProtKB-UniRule"/>
</dbReference>
<feature type="transmembrane region" description="Helical" evidence="11">
    <location>
        <begin position="316"/>
        <end position="339"/>
    </location>
</feature>
<evidence type="ECO:0000256" key="8">
    <source>
        <dbReference type="ARBA" id="ARBA00048679"/>
    </source>
</evidence>
<dbReference type="PANTHER" id="PTHR43289:SF34">
    <property type="entry name" value="SERINE_THREONINE-PROTEIN KINASE YBDM-RELATED"/>
    <property type="match status" value="1"/>
</dbReference>
<evidence type="ECO:0000256" key="1">
    <source>
        <dbReference type="ARBA" id="ARBA00012513"/>
    </source>
</evidence>
<dbReference type="FunFam" id="3.30.200.20:FF:000035">
    <property type="entry name" value="Serine/threonine protein kinase Stk1"/>
    <property type="match status" value="1"/>
</dbReference>
<dbReference type="PANTHER" id="PTHR43289">
    <property type="entry name" value="MITOGEN-ACTIVATED PROTEIN KINASE KINASE KINASE 20-RELATED"/>
    <property type="match status" value="1"/>
</dbReference>
<sequence>MDKFIGKRLDGRYEFKELIGIGGMANVYKAYDIVEQKDVAIKILKEEFLGNEEFVKRFRNESKAVATLSHPNIVRIFDVNFGDRIQYIVMEYIDGITLKEFIEKSTVLSWKDTVHFTVQILRALQHAHDKGIVHRDIKPQNIMLLEDGTIKVMDFGIARFARDEHKATTDKAIGSVHYISPEQASGEPTDEKSDLYSVGVMMYEMLTGRLPFDGETPEQVAVKQMQAIAPAPRTINEEIPEGLEEIIVRAMQKDPNKRYQSAAEMLRDIDEFKKNPSIVFEYKYFNDEGSTKYFDTAKLGEDGDEDEEEPKKKSKFIPILLGVAVTFCVVAVILIAVMLNMKPDKPKDIVLDNFIGMNVEDVTSDPKYAKIKFDLIWEFNSEYEKDQVFKQDPEEGMSVKENSKITLHVSKGSNLLTIPDVTNISVDDATKKLKDKGFTNLKTVRVQDGKVTKDTVIRTDPQSGEQVESDALITIYVSYGEDEKVKVKDVVGKHVDEATKILQDQGFKVNQETVESNQAAGTVVKQSPAGGELAASTSVITLKVSSGTVPAGSADVSLSLPSGMSGTYKFRVVDESGKEIRNESVTLGSASSYTFQASGQGVEKTYKVYVSEGGSNEKLFAEVSVDFNSQNPTPIVKTKNDSVFEKKTSEPPSNNSKPDDSSSSDGGNSSSNQNSSGE</sequence>
<dbReference type="InterPro" id="IPR005543">
    <property type="entry name" value="PASTA_dom"/>
</dbReference>
<gene>
    <name evidence="14" type="ORF">CLOSTMETH_02642</name>
</gene>
<evidence type="ECO:0000256" key="4">
    <source>
        <dbReference type="ARBA" id="ARBA00022741"/>
    </source>
</evidence>
<dbReference type="InterPro" id="IPR008271">
    <property type="entry name" value="Ser/Thr_kinase_AS"/>
</dbReference>
<dbReference type="AlphaFoldDB" id="C0EFK0"/>
<dbReference type="SUPFAM" id="SSF56112">
    <property type="entry name" value="Protein kinase-like (PK-like)"/>
    <property type="match status" value="1"/>
</dbReference>